<protein>
    <submittedName>
        <fullName evidence="1">Uncharacterized protein</fullName>
    </submittedName>
</protein>
<keyword evidence="2" id="KW-1185">Reference proteome</keyword>
<dbReference type="Proteomes" id="UP000012179">
    <property type="component" value="Chromosome"/>
</dbReference>
<dbReference type="EMBL" id="CP021106">
    <property type="protein sequence ID" value="ARO88104.1"/>
    <property type="molecule type" value="Genomic_DNA"/>
</dbReference>
<reference evidence="1 2" key="1">
    <citation type="journal article" date="2015" name="Int. J. Syst. Evol. Microbiol.">
        <title>Nitrosospira lacus sp. nov., a psychrotolerant, ammonia-oxidizing bacterium from sandy lake sediment.</title>
        <authorList>
            <person name="Urakawa H."/>
            <person name="Garcia J.C."/>
            <person name="Nielsen J.L."/>
            <person name="Le V.Q."/>
            <person name="Kozlowski J.A."/>
            <person name="Stein L.Y."/>
            <person name="Lim C.K."/>
            <person name="Pommerening-Roser A."/>
            <person name="Martens-Habbena W."/>
            <person name="Stahl D.A."/>
            <person name="Klotz M.G."/>
        </authorList>
    </citation>
    <scope>NUCLEOTIDE SEQUENCE [LARGE SCALE GENOMIC DNA]</scope>
    <source>
        <strain evidence="1 2">APG3</strain>
    </source>
</reference>
<dbReference type="KEGG" id="nlc:EBAPG3_010155"/>
<evidence type="ECO:0000313" key="2">
    <source>
        <dbReference type="Proteomes" id="UP000012179"/>
    </source>
</evidence>
<sequence length="74" mass="8314">MDRLHNATKLNQSAIFGGNSYLPAAITRTNRDQCSVCAISEYNAPKLTMVDTIKSGSNFIDLKIFLNIEPRYDF</sequence>
<organism evidence="1 2">
    <name type="scientific">Nitrosospira lacus</name>
    <dbReference type="NCBI Taxonomy" id="1288494"/>
    <lineage>
        <taxon>Bacteria</taxon>
        <taxon>Pseudomonadati</taxon>
        <taxon>Pseudomonadota</taxon>
        <taxon>Betaproteobacteria</taxon>
        <taxon>Nitrosomonadales</taxon>
        <taxon>Nitrosomonadaceae</taxon>
        <taxon>Nitrosospira</taxon>
    </lineage>
</organism>
<evidence type="ECO:0000313" key="1">
    <source>
        <dbReference type="EMBL" id="ARO88104.1"/>
    </source>
</evidence>
<proteinExistence type="predicted"/>
<dbReference type="AlphaFoldDB" id="A0A1W6SQL1"/>
<accession>A0A1W6SQL1</accession>
<gene>
    <name evidence="1" type="ORF">EBAPG3_010155</name>
</gene>
<name>A0A1W6SQL1_9PROT</name>